<sequence length="582" mass="59934">AELPVPPAPAVAEPVLDLPVRDLPVAELPVPEAPAPAVDEQPVAIAEPLPAEFAVPDLPPVTTAAEATTPTEMPTAPEPLPAPAPAVPPAATGSMWGTPTSSSLWGDVTPAPRPRVDDAPIWAEVTQQPADPELFPTAPEPVAEITVPAADDDVIVAVAVATVEQGPTEETAADDVPDAPVGEDPAAEAEELVEVEVEEAAEVAELAPVLARTASDPAPMMSLDATTVMPPLSLLPPLPSSRGRGRPPVPPAAPRRPSVPAPSASPAAIAPAPAAPATESGEPAAPEASPAADPAVDAPKADRAEGPGRWLATVTRLPVAPLMAGPDLPELPEDFDSLCAQELLETPDVAADLPVPAADTGDVSGRLQLLGVPAQLLDARFEEDVVALGTYAALTRSLARRLPAAPDLPRAAGDTVFVVGPGADALRAARSLAASLHLDPDCVQWATRGDLAGLAPRSSRVTSVDAAIDRRQESLATGTVTIVAVDAPLRTDAYWMAQMASVWAPVAVWAVVEATRKPEDLEHWIDGLPRVDALIVQDVDLSADPAAVLRRIDAPVALLDGVRATPHRWASLLCERLDSTTA</sequence>
<feature type="region of interest" description="Disordered" evidence="1">
    <location>
        <begin position="232"/>
        <end position="309"/>
    </location>
</feature>
<protein>
    <submittedName>
        <fullName evidence="2">Uncharacterized protein</fullName>
    </submittedName>
</protein>
<dbReference type="Proteomes" id="UP000198589">
    <property type="component" value="Unassembled WGS sequence"/>
</dbReference>
<dbReference type="STRING" id="1798228.SAMN05216574_102395"/>
<organism evidence="2 3">
    <name type="scientific">Blastococcus tunisiensis</name>
    <dbReference type="NCBI Taxonomy" id="1798228"/>
    <lineage>
        <taxon>Bacteria</taxon>
        <taxon>Bacillati</taxon>
        <taxon>Actinomycetota</taxon>
        <taxon>Actinomycetes</taxon>
        <taxon>Geodermatophilales</taxon>
        <taxon>Geodermatophilaceae</taxon>
        <taxon>Blastococcus</taxon>
    </lineage>
</organism>
<reference evidence="3" key="1">
    <citation type="submission" date="2016-10" db="EMBL/GenBank/DDBJ databases">
        <authorList>
            <person name="Varghese N."/>
            <person name="Submissions S."/>
        </authorList>
    </citation>
    <scope>NUCLEOTIDE SEQUENCE [LARGE SCALE GENOMIC DNA]</scope>
    <source>
        <strain evidence="3">DSM 46838</strain>
    </source>
</reference>
<keyword evidence="3" id="KW-1185">Reference proteome</keyword>
<evidence type="ECO:0000256" key="1">
    <source>
        <dbReference type="SAM" id="MobiDB-lite"/>
    </source>
</evidence>
<feature type="non-terminal residue" evidence="2">
    <location>
        <position position="1"/>
    </location>
</feature>
<feature type="region of interest" description="Disordered" evidence="1">
    <location>
        <begin position="165"/>
        <end position="190"/>
    </location>
</feature>
<accession>A0A1I1YLW6</accession>
<proteinExistence type="predicted"/>
<dbReference type="EMBL" id="FOND01000002">
    <property type="protein sequence ID" value="SFE20302.1"/>
    <property type="molecule type" value="Genomic_DNA"/>
</dbReference>
<feature type="compositionally biased region" description="Pro residues" evidence="1">
    <location>
        <begin position="247"/>
        <end position="260"/>
    </location>
</feature>
<name>A0A1I1YLW6_9ACTN</name>
<gene>
    <name evidence="2" type="ORF">SAMN05216574_102395</name>
</gene>
<dbReference type="AlphaFoldDB" id="A0A1I1YLW6"/>
<evidence type="ECO:0000313" key="2">
    <source>
        <dbReference type="EMBL" id="SFE20302.1"/>
    </source>
</evidence>
<evidence type="ECO:0000313" key="3">
    <source>
        <dbReference type="Proteomes" id="UP000198589"/>
    </source>
</evidence>
<feature type="compositionally biased region" description="Low complexity" evidence="1">
    <location>
        <begin position="261"/>
        <end position="298"/>
    </location>
</feature>